<dbReference type="AlphaFoldDB" id="A0A1J1HND0"/>
<keyword evidence="2" id="KW-1185">Reference proteome</keyword>
<accession>A0A1J1HND0</accession>
<protein>
    <submittedName>
        <fullName evidence="1">CLUMA_CG003326, isoform A</fullName>
    </submittedName>
</protein>
<gene>
    <name evidence="1" type="ORF">CLUMA_CG003326</name>
</gene>
<evidence type="ECO:0000313" key="2">
    <source>
        <dbReference type="Proteomes" id="UP000183832"/>
    </source>
</evidence>
<dbReference type="EMBL" id="CVRI01000013">
    <property type="protein sequence ID" value="CRK89559.1"/>
    <property type="molecule type" value="Genomic_DNA"/>
</dbReference>
<organism evidence="1 2">
    <name type="scientific">Clunio marinus</name>
    <dbReference type="NCBI Taxonomy" id="568069"/>
    <lineage>
        <taxon>Eukaryota</taxon>
        <taxon>Metazoa</taxon>
        <taxon>Ecdysozoa</taxon>
        <taxon>Arthropoda</taxon>
        <taxon>Hexapoda</taxon>
        <taxon>Insecta</taxon>
        <taxon>Pterygota</taxon>
        <taxon>Neoptera</taxon>
        <taxon>Endopterygota</taxon>
        <taxon>Diptera</taxon>
        <taxon>Nematocera</taxon>
        <taxon>Chironomoidea</taxon>
        <taxon>Chironomidae</taxon>
        <taxon>Clunio</taxon>
    </lineage>
</organism>
<name>A0A1J1HND0_9DIPT</name>
<reference evidence="1 2" key="1">
    <citation type="submission" date="2015-04" db="EMBL/GenBank/DDBJ databases">
        <authorList>
            <person name="Syromyatnikov M.Y."/>
            <person name="Popov V.N."/>
        </authorList>
    </citation>
    <scope>NUCLEOTIDE SEQUENCE [LARGE SCALE GENOMIC DNA]</scope>
</reference>
<dbReference type="Proteomes" id="UP000183832">
    <property type="component" value="Unassembled WGS sequence"/>
</dbReference>
<evidence type="ECO:0000313" key="1">
    <source>
        <dbReference type="EMBL" id="CRK89559.1"/>
    </source>
</evidence>
<proteinExistence type="predicted"/>
<sequence length="114" mass="13605">MKADKKRNYTTERNKQHYLRSFYIQKDHNKAKTANSFYQDLFMQTEATKNTSRRCLGKIHISDFVHESHIWSLSAFLIHMISSVSQHVSNQRYVVTRTYSHHHGISNKHVFHDK</sequence>